<protein>
    <submittedName>
        <fullName evidence="2">DUF4271 domain-containing protein</fullName>
    </submittedName>
</protein>
<dbReference type="Pfam" id="PF14093">
    <property type="entry name" value="DUF4271"/>
    <property type="match status" value="1"/>
</dbReference>
<organism evidence="2 3">
    <name type="scientific">Mesonia sediminis</name>
    <dbReference type="NCBI Taxonomy" id="1703946"/>
    <lineage>
        <taxon>Bacteria</taxon>
        <taxon>Pseudomonadati</taxon>
        <taxon>Bacteroidota</taxon>
        <taxon>Flavobacteriia</taxon>
        <taxon>Flavobacteriales</taxon>
        <taxon>Flavobacteriaceae</taxon>
        <taxon>Mesonia</taxon>
    </lineage>
</organism>
<reference evidence="3" key="1">
    <citation type="journal article" date="2019" name="Int. J. Syst. Evol. Microbiol.">
        <title>The Global Catalogue of Microorganisms (GCM) 10K type strain sequencing project: providing services to taxonomists for standard genome sequencing and annotation.</title>
        <authorList>
            <consortium name="The Broad Institute Genomics Platform"/>
            <consortium name="The Broad Institute Genome Sequencing Center for Infectious Disease"/>
            <person name="Wu L."/>
            <person name="Ma J."/>
        </authorList>
    </citation>
    <scope>NUCLEOTIDE SEQUENCE [LARGE SCALE GENOMIC DNA]</scope>
    <source>
        <strain evidence="3">KCTC 42255</strain>
    </source>
</reference>
<keyword evidence="1" id="KW-0472">Membrane</keyword>
<dbReference type="InterPro" id="IPR025367">
    <property type="entry name" value="DUF4271"/>
</dbReference>
<feature type="transmembrane region" description="Helical" evidence="1">
    <location>
        <begin position="58"/>
        <end position="82"/>
    </location>
</feature>
<dbReference type="RefSeq" id="WP_379048001.1">
    <property type="nucleotide sequence ID" value="NZ_JBHULZ010000041.1"/>
</dbReference>
<keyword evidence="1" id="KW-0812">Transmembrane</keyword>
<dbReference type="Proteomes" id="UP001597357">
    <property type="component" value="Unassembled WGS sequence"/>
</dbReference>
<gene>
    <name evidence="2" type="ORF">ACFSQ0_10590</name>
</gene>
<keyword evidence="3" id="KW-1185">Reference proteome</keyword>
<evidence type="ECO:0000256" key="1">
    <source>
        <dbReference type="SAM" id="Phobius"/>
    </source>
</evidence>
<comment type="caution">
    <text evidence="2">The sequence shown here is derived from an EMBL/GenBank/DDBJ whole genome shotgun (WGS) entry which is preliminary data.</text>
</comment>
<name>A0ABW5SF58_9FLAO</name>
<keyword evidence="1" id="KW-1133">Transmembrane helix</keyword>
<feature type="transmembrane region" description="Helical" evidence="1">
    <location>
        <begin position="13"/>
        <end position="37"/>
    </location>
</feature>
<feature type="transmembrane region" description="Helical" evidence="1">
    <location>
        <begin position="163"/>
        <end position="184"/>
    </location>
</feature>
<feature type="transmembrane region" description="Helical" evidence="1">
    <location>
        <begin position="94"/>
        <end position="114"/>
    </location>
</feature>
<feature type="transmembrane region" description="Helical" evidence="1">
    <location>
        <begin position="141"/>
        <end position="157"/>
    </location>
</feature>
<evidence type="ECO:0000313" key="3">
    <source>
        <dbReference type="Proteomes" id="UP001597357"/>
    </source>
</evidence>
<evidence type="ECO:0000313" key="2">
    <source>
        <dbReference type="EMBL" id="MFD2698441.1"/>
    </source>
</evidence>
<sequence length="217" mass="25448">MDISLRNLIPQDWIIIVLLIAMALIAGTARAFGNRFIQFKELYRSNVYFTQYKKSPNVVSLFSLLLFLAHQLIASLGLFVLFKATDLLSTTYNFNLYLQILVIFAALSILKYLVEKITAVVFKIEPLIDNYIFYKITYRNLFSLYFIPLLFLLIYTLNFHRLISLICIGMMVLLQTGGLIVYYIKQQKSLILYWYYFILYLCSLEIAPYIILYKVIT</sequence>
<dbReference type="EMBL" id="JBHULZ010000041">
    <property type="protein sequence ID" value="MFD2698441.1"/>
    <property type="molecule type" value="Genomic_DNA"/>
</dbReference>
<proteinExistence type="predicted"/>
<accession>A0ABW5SF58</accession>
<feature type="transmembrane region" description="Helical" evidence="1">
    <location>
        <begin position="191"/>
        <end position="212"/>
    </location>
</feature>